<comment type="caution">
    <text evidence="2">The sequence shown here is derived from an EMBL/GenBank/DDBJ whole genome shotgun (WGS) entry which is preliminary data.</text>
</comment>
<feature type="domain" description="C-type lectin" evidence="1">
    <location>
        <begin position="343"/>
        <end position="458"/>
    </location>
</feature>
<name>A0AAE0Z0C8_9GAST</name>
<dbReference type="Proteomes" id="UP001283361">
    <property type="component" value="Unassembled WGS sequence"/>
</dbReference>
<dbReference type="InterPro" id="IPR050111">
    <property type="entry name" value="C-type_lectin/snaclec_domain"/>
</dbReference>
<evidence type="ECO:0000313" key="3">
    <source>
        <dbReference type="Proteomes" id="UP001283361"/>
    </source>
</evidence>
<dbReference type="InterPro" id="IPR001304">
    <property type="entry name" value="C-type_lectin-like"/>
</dbReference>
<evidence type="ECO:0000259" key="1">
    <source>
        <dbReference type="PROSITE" id="PS50041"/>
    </source>
</evidence>
<dbReference type="PANTHER" id="PTHR22803">
    <property type="entry name" value="MANNOSE, PHOSPHOLIPASE, LECTIN RECEPTOR RELATED"/>
    <property type="match status" value="1"/>
</dbReference>
<dbReference type="CDD" id="cd00037">
    <property type="entry name" value="CLECT"/>
    <property type="match status" value="2"/>
</dbReference>
<dbReference type="InterPro" id="IPR016187">
    <property type="entry name" value="CTDL_fold"/>
</dbReference>
<dbReference type="SMART" id="SM00034">
    <property type="entry name" value="CLECT"/>
    <property type="match status" value="3"/>
</dbReference>
<feature type="domain" description="C-type lectin" evidence="1">
    <location>
        <begin position="199"/>
        <end position="315"/>
    </location>
</feature>
<dbReference type="PROSITE" id="PS50041">
    <property type="entry name" value="C_TYPE_LECTIN_2"/>
    <property type="match status" value="2"/>
</dbReference>
<organism evidence="2 3">
    <name type="scientific">Elysia crispata</name>
    <name type="common">lettuce slug</name>
    <dbReference type="NCBI Taxonomy" id="231223"/>
    <lineage>
        <taxon>Eukaryota</taxon>
        <taxon>Metazoa</taxon>
        <taxon>Spiralia</taxon>
        <taxon>Lophotrochozoa</taxon>
        <taxon>Mollusca</taxon>
        <taxon>Gastropoda</taxon>
        <taxon>Heterobranchia</taxon>
        <taxon>Euthyneura</taxon>
        <taxon>Panpulmonata</taxon>
        <taxon>Sacoglossa</taxon>
        <taxon>Placobranchoidea</taxon>
        <taxon>Plakobranchidae</taxon>
        <taxon>Elysia</taxon>
    </lineage>
</organism>
<keyword evidence="3" id="KW-1185">Reference proteome</keyword>
<dbReference type="EMBL" id="JAWDGP010005116">
    <property type="protein sequence ID" value="KAK3759537.1"/>
    <property type="molecule type" value="Genomic_DNA"/>
</dbReference>
<dbReference type="AlphaFoldDB" id="A0AAE0Z0C8"/>
<evidence type="ECO:0000313" key="2">
    <source>
        <dbReference type="EMBL" id="KAK3759537.1"/>
    </source>
</evidence>
<accession>A0AAE0Z0C8</accession>
<protein>
    <recommendedName>
        <fullName evidence="1">C-type lectin domain-containing protein</fullName>
    </recommendedName>
</protein>
<sequence>MWHLVLETLNLLTTSQSKGYLQEVKSLEATNSSKRINMALVKSTVCFLFFLSFCGVDVQGLSSAHSRKARAAINTNLVSQNGYIMGCNTGWTLVKNACYKVRNTSPLTHFNAEKECQSVFGAKLASVSVNDANELATALLADEPDASKYWIAQEVTSKFCQYLKLSSIARDDCNKEMGYICQRNLVNIQTGCPQDTYALDNRCFSIFSVEREFDAAQAYCERQNGSLATVNNKETLEFLALELFHSLGSYSAWIGLYKGADNVYKWKSGDKVLELQWNEDHTGMESPRCITTISGFSAFTFHPTLCRFFRPFICEYPSAAQSHDSTSVPKVKLAECPAGWESYGEFCYKASVESLPWNQSRSHCHALGGDLVSLHSPEEASFIKDEFLSKREHQTFWLGLHHDEALDESAQWSDGTPFDYSNLLIIDTWSNSCDVEINPSTMEWACIENGGPNPYICKLKREAQTCSCIDSD</sequence>
<dbReference type="Pfam" id="PF00059">
    <property type="entry name" value="Lectin_C"/>
    <property type="match status" value="2"/>
</dbReference>
<reference evidence="2" key="1">
    <citation type="journal article" date="2023" name="G3 (Bethesda)">
        <title>A reference genome for the long-term kleptoplast-retaining sea slug Elysia crispata morphotype clarki.</title>
        <authorList>
            <person name="Eastman K.E."/>
            <person name="Pendleton A.L."/>
            <person name="Shaikh M.A."/>
            <person name="Suttiyut T."/>
            <person name="Ogas R."/>
            <person name="Tomko P."/>
            <person name="Gavelis G."/>
            <person name="Widhalm J.R."/>
            <person name="Wisecaver J.H."/>
        </authorList>
    </citation>
    <scope>NUCLEOTIDE SEQUENCE</scope>
    <source>
        <strain evidence="2">ECLA1</strain>
    </source>
</reference>
<dbReference type="Gene3D" id="3.10.100.10">
    <property type="entry name" value="Mannose-Binding Protein A, subunit A"/>
    <property type="match status" value="3"/>
</dbReference>
<gene>
    <name evidence="2" type="ORF">RRG08_045821</name>
</gene>
<proteinExistence type="predicted"/>
<dbReference type="InterPro" id="IPR016186">
    <property type="entry name" value="C-type_lectin-like/link_sf"/>
</dbReference>
<dbReference type="SUPFAM" id="SSF56436">
    <property type="entry name" value="C-type lectin-like"/>
    <property type="match status" value="3"/>
</dbReference>